<comment type="caution">
    <text evidence="17">The sequence shown here is derived from an EMBL/GenBank/DDBJ whole genome shotgun (WGS) entry which is preliminary data.</text>
</comment>
<dbReference type="InterPro" id="IPR002048">
    <property type="entry name" value="EF_hand_dom"/>
</dbReference>
<dbReference type="PROSITE" id="PS50222">
    <property type="entry name" value="EF_HAND_2"/>
    <property type="match status" value="1"/>
</dbReference>
<dbReference type="PANTHER" id="PTHR14009">
    <property type="entry name" value="LEUCINE ZIPPER-EF-HAND CONTAINING TRANSMEMBRANE PROTEIN"/>
    <property type="match status" value="1"/>
</dbReference>
<feature type="compositionally biased region" description="Basic and acidic residues" evidence="13">
    <location>
        <begin position="1272"/>
        <end position="1301"/>
    </location>
</feature>
<dbReference type="PANTHER" id="PTHR14009:SF1">
    <property type="entry name" value="MITOCHONDRIAL PROTON_CALCIUM EXCHANGER PROTEIN"/>
    <property type="match status" value="1"/>
</dbReference>
<comment type="similarity">
    <text evidence="2">Belongs to the LETM1 family.</text>
</comment>
<dbReference type="Pfam" id="PF07766">
    <property type="entry name" value="LETM1_RBD"/>
    <property type="match status" value="2"/>
</dbReference>
<protein>
    <recommendedName>
        <fullName evidence="3">Mitochondrial proton/calcium exchanger protein</fullName>
    </recommendedName>
    <alternativeName>
        <fullName evidence="10">Leucine zipper-EF-hand-containing transmembrane protein 1</fullName>
    </alternativeName>
</protein>
<keyword evidence="4" id="KW-0050">Antiport</keyword>
<dbReference type="GO" id="GO:0005743">
    <property type="term" value="C:mitochondrial inner membrane"/>
    <property type="evidence" value="ECO:0007669"/>
    <property type="project" value="UniProtKB-SubCell"/>
</dbReference>
<evidence type="ECO:0000256" key="13">
    <source>
        <dbReference type="SAM" id="MobiDB-lite"/>
    </source>
</evidence>
<evidence type="ECO:0000256" key="1">
    <source>
        <dbReference type="ARBA" id="ARBA00004434"/>
    </source>
</evidence>
<dbReference type="Gene3D" id="1.10.238.10">
    <property type="entry name" value="EF-hand"/>
    <property type="match status" value="1"/>
</dbReference>
<feature type="domain" description="EF-hand" evidence="15">
    <location>
        <begin position="1325"/>
        <end position="1360"/>
    </location>
</feature>
<evidence type="ECO:0000256" key="12">
    <source>
        <dbReference type="SAM" id="Coils"/>
    </source>
</evidence>
<proteinExistence type="inferred from homology"/>
<sequence length="1404" mass="157695">MAARAILHRKKYLFRSLNQQTSLVQSFSSFEQGGSSNLQDLQGSSWALSHPSADRDHQKEDLYSLSKEESLTFTVRGLIRHYSCETTILGFRNRRPVFSPSLGGRWISESVHYSSTSAAGQRELGSGNDGNEGRAVKKIKEASAEECDQAVEGLSCVKAKAKAKQLHESHKGAKSIVKRLWAALLGIGPAFRAVACMSREDWVKKFRHWKDEFKSAMQHYWLGTKLLWADARISSRLLLKLASGKGLSRRERQQLTRTTADIFRLVPFAVFIIVPFMEFLLPVFLKLFPNMLPSTFQDKMKEQDLFFNLAMEESSETSAGSQPQTERGSGTPIVHESSNLRITTTLFNGQNYLSWSRSAILSLKERGKLGYVNGTITAPPVTDSGYGKWDFENSHVINRLVHSMVPSIGERYLHLTTTKDIWDALRLHILAKVTWLRYLISNGSSNVRTRMKKRSSSTLLALQDYGRHLITTRIGTQFVQMILLAIKSWGESWETRSLWTTGGRNYGGRGGSSCAHHTEIVDSTTTSDLTPSSSESFSSTEMKTLRRFMSRLDTSTGASPSFIQDLITGKMIRSGESTNTGVEVVPEPKMSLFNLPVSNSFEILGTLKTNDEQKEILVEPMGDEVEKENQNKEKDILYQRRTWRPRDKTILPDPPLQLHSLDKGSAKGTAEPCDWVWQESPRGRTWKATTPQSPSQDLGACGLEASLTKEKGHLSPDTNPGGPLCSKPRPFRSTCPLIPGDVMVTHMDWLGSLTWAGNDIIHLLQSASSKILPKTAFPVPPSQSINASGRYLYPIKNYSTASNSSLDMSRENWWPGPPLPRSYLKSSGKDEALKRKLNARIEYAKFLQDTVKEMAKEVQNLRSGEIKKTAEDLDEFMNKVRTGARVSNEDILDFAQLFNDELTLDNISRPRLVNMCKYMGISPFGMDAHLRYMLRRKLKQIKDDDKMIQAEGVESLSEQELRQACRDRGLLGLRSVEEMRQQSLEVGGTWMVVVVRCPNKGAIGSITAKTKGRIRPKGAIRVKNLRSGTIKEGQKIEKETSHPNGLSLSLHGSNIRRNRLTQSNFLSNSPESTIVILKQHVTKSKRKMSDEDRRRGRHWLECVLTRSPDVERGCCRLNGDGLRAFTVPGKVKPEEAVQATLSSLPDEVVDTVGVTALPSEDSVSERRRKLEFLEMQEELIKEEEEKEEEEQARMKESADRQKDIALEEMISVTEKEAQEQAQLKTLEKQEQLCEISRALAVLASASSVSREREEFLRLVNKEIELYNSMVEREGTEGEEETKKAYRAAREDSEHGAERDVGDSVSSALIGRVDAMLQKLEKEIDDVDAKIGDRWRLLDRDYDGKVTPEEVASAATYLKDTLGKEGIQELIGSLSKDREGKIRVEDIVKLGSRGEDADMAETGKV</sequence>
<evidence type="ECO:0000259" key="16">
    <source>
        <dbReference type="PROSITE" id="PS51758"/>
    </source>
</evidence>
<evidence type="ECO:0000256" key="14">
    <source>
        <dbReference type="SAM" id="Phobius"/>
    </source>
</evidence>
<dbReference type="PROSITE" id="PS51758">
    <property type="entry name" value="LETM1_RBD"/>
    <property type="match status" value="1"/>
</dbReference>
<dbReference type="OrthoDB" id="275278at2759"/>
<dbReference type="InterPro" id="IPR029472">
    <property type="entry name" value="Copia-like_N"/>
</dbReference>
<dbReference type="EMBL" id="BJWL01000024">
    <property type="protein sequence ID" value="GFZ14328.1"/>
    <property type="molecule type" value="Genomic_DNA"/>
</dbReference>
<dbReference type="GO" id="GO:0005509">
    <property type="term" value="F:calcium ion binding"/>
    <property type="evidence" value="ECO:0007669"/>
    <property type="project" value="InterPro"/>
</dbReference>
<evidence type="ECO:0000259" key="15">
    <source>
        <dbReference type="PROSITE" id="PS50222"/>
    </source>
</evidence>
<evidence type="ECO:0000256" key="10">
    <source>
        <dbReference type="ARBA" id="ARBA00031360"/>
    </source>
</evidence>
<keyword evidence="12" id="KW-0175">Coiled coil</keyword>
<evidence type="ECO:0000256" key="4">
    <source>
        <dbReference type="ARBA" id="ARBA00022449"/>
    </source>
</evidence>
<feature type="transmembrane region" description="Helical" evidence="14">
    <location>
        <begin position="262"/>
        <end position="285"/>
    </location>
</feature>
<evidence type="ECO:0000313" key="18">
    <source>
        <dbReference type="Proteomes" id="UP000585474"/>
    </source>
</evidence>
<evidence type="ECO:0000256" key="8">
    <source>
        <dbReference type="ARBA" id="ARBA00023128"/>
    </source>
</evidence>
<organism evidence="17 18">
    <name type="scientific">Actinidia rufa</name>
    <dbReference type="NCBI Taxonomy" id="165716"/>
    <lineage>
        <taxon>Eukaryota</taxon>
        <taxon>Viridiplantae</taxon>
        <taxon>Streptophyta</taxon>
        <taxon>Embryophyta</taxon>
        <taxon>Tracheophyta</taxon>
        <taxon>Spermatophyta</taxon>
        <taxon>Magnoliopsida</taxon>
        <taxon>eudicotyledons</taxon>
        <taxon>Gunneridae</taxon>
        <taxon>Pentapetalae</taxon>
        <taxon>asterids</taxon>
        <taxon>Ericales</taxon>
        <taxon>Actinidiaceae</taxon>
        <taxon>Actinidia</taxon>
    </lineage>
</organism>
<dbReference type="CDD" id="cd00051">
    <property type="entry name" value="EFh"/>
    <property type="match status" value="1"/>
</dbReference>
<keyword evidence="4" id="KW-0813">Transport</keyword>
<evidence type="ECO:0000256" key="9">
    <source>
        <dbReference type="ARBA" id="ARBA00023136"/>
    </source>
</evidence>
<dbReference type="Proteomes" id="UP000585474">
    <property type="component" value="Unassembled WGS sequence"/>
</dbReference>
<evidence type="ECO:0000256" key="3">
    <source>
        <dbReference type="ARBA" id="ARBA00020557"/>
    </source>
</evidence>
<feature type="region of interest" description="Disordered" evidence="13">
    <location>
        <begin position="1272"/>
        <end position="1302"/>
    </location>
</feature>
<dbReference type="InterPro" id="IPR011992">
    <property type="entry name" value="EF-hand-dom_pair"/>
</dbReference>
<dbReference type="InterPro" id="IPR044202">
    <property type="entry name" value="LETM1/MDM38-like"/>
</dbReference>
<reference evidence="17 18" key="1">
    <citation type="submission" date="2019-07" db="EMBL/GenBank/DDBJ databases">
        <title>De Novo Assembly of kiwifruit Actinidia rufa.</title>
        <authorList>
            <person name="Sugita-Konishi S."/>
            <person name="Sato K."/>
            <person name="Mori E."/>
            <person name="Abe Y."/>
            <person name="Kisaki G."/>
            <person name="Hamano K."/>
            <person name="Suezawa K."/>
            <person name="Otani M."/>
            <person name="Fukuda T."/>
            <person name="Manabe T."/>
            <person name="Gomi K."/>
            <person name="Tabuchi M."/>
            <person name="Akimitsu K."/>
            <person name="Kataoka I."/>
        </authorList>
    </citation>
    <scope>NUCLEOTIDE SEQUENCE [LARGE SCALE GENOMIC DNA]</scope>
    <source>
        <strain evidence="18">cv. Fuchu</strain>
    </source>
</reference>
<feature type="domain" description="Letm1 RBD" evidence="16">
    <location>
        <begin position="835"/>
        <end position="1038"/>
    </location>
</feature>
<evidence type="ECO:0000256" key="2">
    <source>
        <dbReference type="ARBA" id="ARBA00009584"/>
    </source>
</evidence>
<evidence type="ECO:0000256" key="6">
    <source>
        <dbReference type="ARBA" id="ARBA00022792"/>
    </source>
</evidence>
<dbReference type="SUPFAM" id="SSF47473">
    <property type="entry name" value="EF-hand"/>
    <property type="match status" value="1"/>
</dbReference>
<evidence type="ECO:0000256" key="7">
    <source>
        <dbReference type="ARBA" id="ARBA00022989"/>
    </source>
</evidence>
<evidence type="ECO:0000313" key="17">
    <source>
        <dbReference type="EMBL" id="GFZ14328.1"/>
    </source>
</evidence>
<accession>A0A7J0GU66</accession>
<evidence type="ECO:0000256" key="11">
    <source>
        <dbReference type="PROSITE-ProRule" id="PRU01094"/>
    </source>
</evidence>
<dbReference type="InterPro" id="IPR033122">
    <property type="entry name" value="LETM1-like_RBD"/>
</dbReference>
<dbReference type="GO" id="GO:0015297">
    <property type="term" value="F:antiporter activity"/>
    <property type="evidence" value="ECO:0007669"/>
    <property type="project" value="UniProtKB-KW"/>
</dbReference>
<dbReference type="GO" id="GO:0043022">
    <property type="term" value="F:ribosome binding"/>
    <property type="evidence" value="ECO:0007669"/>
    <property type="project" value="InterPro"/>
</dbReference>
<keyword evidence="7 14" id="KW-1133">Transmembrane helix</keyword>
<gene>
    <name evidence="17" type="ORF">Acr_24g0005180</name>
</gene>
<dbReference type="GO" id="GO:0030003">
    <property type="term" value="P:intracellular monoatomic cation homeostasis"/>
    <property type="evidence" value="ECO:0007669"/>
    <property type="project" value="TreeGrafter"/>
</dbReference>
<feature type="region of interest" description="Disordered" evidence="13">
    <location>
        <begin position="648"/>
        <end position="675"/>
    </location>
</feature>
<keyword evidence="6" id="KW-0999">Mitochondrion inner membrane</keyword>
<dbReference type="Pfam" id="PF14244">
    <property type="entry name" value="Retrotran_gag_3"/>
    <property type="match status" value="1"/>
</dbReference>
<keyword evidence="9 14" id="KW-0472">Membrane</keyword>
<keyword evidence="18" id="KW-1185">Reference proteome</keyword>
<feature type="coiled-coil region" evidence="12">
    <location>
        <begin position="1170"/>
        <end position="1229"/>
    </location>
</feature>
<evidence type="ECO:0000256" key="5">
    <source>
        <dbReference type="ARBA" id="ARBA00022692"/>
    </source>
</evidence>
<name>A0A7J0GU66_9ERIC</name>
<comment type="subcellular location">
    <subcellularLocation>
        <location evidence="1">Mitochondrion inner membrane</location>
        <topology evidence="1">Single-pass membrane protein</topology>
    </subcellularLocation>
</comment>
<keyword evidence="5 14" id="KW-0812">Transmembrane</keyword>
<keyword evidence="8 11" id="KW-0496">Mitochondrion</keyword>